<keyword evidence="1" id="KW-0812">Transmembrane</keyword>
<dbReference type="EMBL" id="PFAL01000003">
    <property type="protein sequence ID" value="PIR95845.1"/>
    <property type="molecule type" value="Genomic_DNA"/>
</dbReference>
<name>A0A2H0V9T4_9BACT</name>
<dbReference type="Proteomes" id="UP000229972">
    <property type="component" value="Unassembled WGS sequence"/>
</dbReference>
<feature type="transmembrane region" description="Helical" evidence="1">
    <location>
        <begin position="115"/>
        <end position="139"/>
    </location>
</feature>
<evidence type="ECO:0000256" key="1">
    <source>
        <dbReference type="SAM" id="Phobius"/>
    </source>
</evidence>
<organism evidence="2 3">
    <name type="scientific">Candidatus Falkowbacteria bacterium CG10_big_fil_rev_8_21_14_0_10_37_18</name>
    <dbReference type="NCBI Taxonomy" id="1974562"/>
    <lineage>
        <taxon>Bacteria</taxon>
        <taxon>Candidatus Falkowiibacteriota</taxon>
    </lineage>
</organism>
<keyword evidence="1" id="KW-0472">Membrane</keyword>
<evidence type="ECO:0000313" key="2">
    <source>
        <dbReference type="EMBL" id="PIR95845.1"/>
    </source>
</evidence>
<protein>
    <submittedName>
        <fullName evidence="2">Uncharacterized protein</fullName>
    </submittedName>
</protein>
<feature type="transmembrane region" description="Helical" evidence="1">
    <location>
        <begin position="170"/>
        <end position="190"/>
    </location>
</feature>
<feature type="transmembrane region" description="Helical" evidence="1">
    <location>
        <begin position="91"/>
        <end position="109"/>
    </location>
</feature>
<dbReference type="AlphaFoldDB" id="A0A2H0V9T4"/>
<gene>
    <name evidence="2" type="ORF">COT93_00195</name>
</gene>
<proteinExistence type="predicted"/>
<reference evidence="3" key="1">
    <citation type="submission" date="2017-09" db="EMBL/GenBank/DDBJ databases">
        <title>Depth-based differentiation of microbial function through sediment-hosted aquifers and enrichment of novel symbionts in the deep terrestrial subsurface.</title>
        <authorList>
            <person name="Probst A.J."/>
            <person name="Ladd B."/>
            <person name="Jarett J.K."/>
            <person name="Geller-Mcgrath D.E."/>
            <person name="Sieber C.M.K."/>
            <person name="Emerson J.B."/>
            <person name="Anantharaman K."/>
            <person name="Thomas B.C."/>
            <person name="Malmstrom R."/>
            <person name="Stieglmeier M."/>
            <person name="Klingl A."/>
            <person name="Woyke T."/>
            <person name="Ryan C.M."/>
            <person name="Banfield J.F."/>
        </authorList>
    </citation>
    <scope>NUCLEOTIDE SEQUENCE [LARGE SCALE GENOMIC DNA]</scope>
</reference>
<feature type="transmembrane region" description="Helical" evidence="1">
    <location>
        <begin position="148"/>
        <end position="164"/>
    </location>
</feature>
<feature type="transmembrane region" description="Helical" evidence="1">
    <location>
        <begin position="36"/>
        <end position="55"/>
    </location>
</feature>
<comment type="caution">
    <text evidence="2">The sequence shown here is derived from an EMBL/GenBank/DDBJ whole genome shotgun (WGS) entry which is preliminary data.</text>
</comment>
<feature type="transmembrane region" description="Helical" evidence="1">
    <location>
        <begin position="6"/>
        <end position="24"/>
    </location>
</feature>
<feature type="transmembrane region" description="Helical" evidence="1">
    <location>
        <begin position="61"/>
        <end position="79"/>
    </location>
</feature>
<accession>A0A2H0V9T4</accession>
<evidence type="ECO:0000313" key="3">
    <source>
        <dbReference type="Proteomes" id="UP000229972"/>
    </source>
</evidence>
<keyword evidence="1" id="KW-1133">Transmembrane helix</keyword>
<sequence>MDATEIIGKISGILVLLSAIPYAWRVFQGKIKPNIVGWSLWSFIGLSILLNYQNIGAEDNIWPAIFSFTNPLIITLLAIWKKGEKIKLNRIEYFCAFFSIASIILWWYWLGNNNYSQYALYIAIIADAFAAIPTAIYVLKNPGGDRPFMWLIFAIGYGLAMLSIKEHNLANYSLPVYMCIMAIIVSIPLIKYRLKFKIPFKSWI</sequence>